<feature type="domain" description="N-acetyltransferase" evidence="3">
    <location>
        <begin position="31"/>
        <end position="184"/>
    </location>
</feature>
<name>A0A0V9UND9_9NOCA</name>
<dbReference type="SUPFAM" id="SSF55729">
    <property type="entry name" value="Acyl-CoA N-acyltransferases (Nat)"/>
    <property type="match status" value="1"/>
</dbReference>
<dbReference type="PROSITE" id="PS51186">
    <property type="entry name" value="GNAT"/>
    <property type="match status" value="1"/>
</dbReference>
<dbReference type="Gene3D" id="3.40.630.30">
    <property type="match status" value="1"/>
</dbReference>
<gene>
    <name evidence="4" type="ORF">Z045_04705</name>
</gene>
<sequence length="189" mass="20415">MSMPPLEEAVSVAEAGIWDAEAIAQVAAATFPLACPPDAAEDDIADFIERTLSAEKFAEYLSSPERIVLEARAGGEIVGYLMAVDAAPEDRAIDAMITARPAIEISKLYVMPGHHGSGISAALMDAIVARAHTLGRAGLWLGVNQENTRARRFYEKQGFEVVGTRTFVVGAQTHDDFVMQRTLRRDAGR</sequence>
<dbReference type="PANTHER" id="PTHR43877">
    <property type="entry name" value="AMINOALKYLPHOSPHONATE N-ACETYLTRANSFERASE-RELATED-RELATED"/>
    <property type="match status" value="1"/>
</dbReference>
<comment type="caution">
    <text evidence="4">The sequence shown here is derived from an EMBL/GenBank/DDBJ whole genome shotgun (WGS) entry which is preliminary data.</text>
</comment>
<dbReference type="GO" id="GO:0016747">
    <property type="term" value="F:acyltransferase activity, transferring groups other than amino-acyl groups"/>
    <property type="evidence" value="ECO:0007669"/>
    <property type="project" value="InterPro"/>
</dbReference>
<proteinExistence type="predicted"/>
<dbReference type="InterPro" id="IPR050832">
    <property type="entry name" value="Bact_Acetyltransf"/>
</dbReference>
<dbReference type="InterPro" id="IPR016181">
    <property type="entry name" value="Acyl_CoA_acyltransferase"/>
</dbReference>
<dbReference type="PATRIC" id="fig|1441730.3.peg.982"/>
<dbReference type="Proteomes" id="UP000053060">
    <property type="component" value="Unassembled WGS sequence"/>
</dbReference>
<evidence type="ECO:0000256" key="1">
    <source>
        <dbReference type="ARBA" id="ARBA00022679"/>
    </source>
</evidence>
<dbReference type="EMBL" id="AZXY01000002">
    <property type="protein sequence ID" value="KSZ59501.1"/>
    <property type="molecule type" value="Genomic_DNA"/>
</dbReference>
<protein>
    <submittedName>
        <fullName evidence="4">Acetyltransferase</fullName>
    </submittedName>
</protein>
<keyword evidence="2" id="KW-0012">Acyltransferase</keyword>
<keyword evidence="1 4" id="KW-0808">Transferase</keyword>
<evidence type="ECO:0000313" key="5">
    <source>
        <dbReference type="Proteomes" id="UP000053060"/>
    </source>
</evidence>
<dbReference type="RefSeq" id="WP_060650884.1">
    <property type="nucleotide sequence ID" value="NZ_AZXY01000002.1"/>
</dbReference>
<evidence type="ECO:0000313" key="4">
    <source>
        <dbReference type="EMBL" id="KSZ59501.1"/>
    </source>
</evidence>
<reference evidence="5" key="1">
    <citation type="submission" date="2015-01" db="EMBL/GenBank/DDBJ databases">
        <title>Draft genome sequence of Rhodococcus pyridinivorans strain KG-16, a hydrocarbon-degrading bacterium.</title>
        <authorList>
            <person name="Aggarwal R.K."/>
            <person name="Dawar C."/>
        </authorList>
    </citation>
    <scope>NUCLEOTIDE SEQUENCE [LARGE SCALE GENOMIC DNA]</scope>
    <source>
        <strain evidence="5">KG-16</strain>
    </source>
</reference>
<dbReference type="InterPro" id="IPR000182">
    <property type="entry name" value="GNAT_dom"/>
</dbReference>
<evidence type="ECO:0000259" key="3">
    <source>
        <dbReference type="PROSITE" id="PS51186"/>
    </source>
</evidence>
<accession>A0A0V9UND9</accession>
<dbReference type="Pfam" id="PF00583">
    <property type="entry name" value="Acetyltransf_1"/>
    <property type="match status" value="1"/>
</dbReference>
<dbReference type="AlphaFoldDB" id="A0A0V9UND9"/>
<reference evidence="4 5" key="2">
    <citation type="journal article" date="2016" name="Genome Announc.">
        <title>Draft Genome Sequence of a Versatile Hydrocarbon-Degrading Bacterium, Rhodococcus pyridinivorans Strain KG-16, Collected from Oil Fields in India.</title>
        <authorList>
            <person name="Aggarwal R.K."/>
            <person name="Dawar C."/>
            <person name="Phanindranath R."/>
            <person name="Mutnuri L."/>
            <person name="Dayal A.M."/>
        </authorList>
    </citation>
    <scope>NUCLEOTIDE SEQUENCE [LARGE SCALE GENOMIC DNA]</scope>
    <source>
        <strain evidence="4 5">KG-16</strain>
    </source>
</reference>
<dbReference type="CDD" id="cd04301">
    <property type="entry name" value="NAT_SF"/>
    <property type="match status" value="1"/>
</dbReference>
<evidence type="ECO:0000256" key="2">
    <source>
        <dbReference type="ARBA" id="ARBA00023315"/>
    </source>
</evidence>
<organism evidence="4 5">
    <name type="scientific">Rhodococcus pyridinivorans KG-16</name>
    <dbReference type="NCBI Taxonomy" id="1441730"/>
    <lineage>
        <taxon>Bacteria</taxon>
        <taxon>Bacillati</taxon>
        <taxon>Actinomycetota</taxon>
        <taxon>Actinomycetes</taxon>
        <taxon>Mycobacteriales</taxon>
        <taxon>Nocardiaceae</taxon>
        <taxon>Rhodococcus</taxon>
    </lineage>
</organism>